<comment type="similarity">
    <text evidence="1 2">Belongs to the phD/YefM antitoxin family.</text>
</comment>
<dbReference type="EMBL" id="CP043498">
    <property type="protein sequence ID" value="QFY59191.1"/>
    <property type="molecule type" value="Genomic_DNA"/>
</dbReference>
<reference evidence="3 4" key="1">
    <citation type="submission" date="2019-08" db="EMBL/GenBank/DDBJ databases">
        <title>Prosopis cineraria nodule microbiome.</title>
        <authorList>
            <person name="Ali R."/>
            <person name="Chaluvadi S.R."/>
            <person name="Wang X."/>
        </authorList>
    </citation>
    <scope>NUCLEOTIDE SEQUENCE [LARGE SCALE GENOMIC DNA]</scope>
    <source>
        <strain evidence="3 4">BG7</strain>
    </source>
</reference>
<accession>A0A5Q0C5J1</accession>
<proteinExistence type="inferred from homology"/>
<evidence type="ECO:0000256" key="1">
    <source>
        <dbReference type="ARBA" id="ARBA00009981"/>
    </source>
</evidence>
<protein>
    <recommendedName>
        <fullName evidence="2">Antitoxin</fullName>
    </recommendedName>
</protein>
<dbReference type="InterPro" id="IPR036165">
    <property type="entry name" value="YefM-like_sf"/>
</dbReference>
<organism evidence="3 4">
    <name type="scientific">Rhizobium grahamii</name>
    <dbReference type="NCBI Taxonomy" id="1120045"/>
    <lineage>
        <taxon>Bacteria</taxon>
        <taxon>Pseudomonadati</taxon>
        <taxon>Pseudomonadota</taxon>
        <taxon>Alphaproteobacteria</taxon>
        <taxon>Hyphomicrobiales</taxon>
        <taxon>Rhizobiaceae</taxon>
        <taxon>Rhizobium/Agrobacterium group</taxon>
        <taxon>Rhizobium</taxon>
    </lineage>
</organism>
<sequence>MCAEHIRKLRRNGQRWKLEDAKARFSEVVRMAHSEGPQRVTVRGRDSVVVISAEELDRLMQTAPKQLLVEFLEGLALDGLEVERDRDEGRDVAL</sequence>
<gene>
    <name evidence="3" type="ORF">FZ934_01245</name>
</gene>
<dbReference type="OrthoDB" id="7451784at2"/>
<dbReference type="RefSeq" id="WP_153269577.1">
    <property type="nucleotide sequence ID" value="NZ_CP043498.1"/>
</dbReference>
<name>A0A5Q0C5J1_9HYPH</name>
<dbReference type="InterPro" id="IPR006442">
    <property type="entry name" value="Antitoxin_Phd/YefM"/>
</dbReference>
<dbReference type="Pfam" id="PF02604">
    <property type="entry name" value="PhdYeFM_antitox"/>
    <property type="match status" value="1"/>
</dbReference>
<evidence type="ECO:0000313" key="4">
    <source>
        <dbReference type="Proteomes" id="UP000326881"/>
    </source>
</evidence>
<dbReference type="KEGG" id="rgr:FZ934_01245"/>
<evidence type="ECO:0000313" key="3">
    <source>
        <dbReference type="EMBL" id="QFY59191.1"/>
    </source>
</evidence>
<dbReference type="SUPFAM" id="SSF143120">
    <property type="entry name" value="YefM-like"/>
    <property type="match status" value="1"/>
</dbReference>
<dbReference type="Proteomes" id="UP000326881">
    <property type="component" value="Chromosome"/>
</dbReference>
<dbReference type="Gene3D" id="3.40.1620.10">
    <property type="entry name" value="YefM-like domain"/>
    <property type="match status" value="1"/>
</dbReference>
<dbReference type="NCBIfam" id="TIGR01552">
    <property type="entry name" value="phd_fam"/>
    <property type="match status" value="1"/>
</dbReference>
<comment type="function">
    <text evidence="2">Antitoxin component of a type II toxin-antitoxin (TA) system.</text>
</comment>
<keyword evidence="4" id="KW-1185">Reference proteome</keyword>
<dbReference type="AlphaFoldDB" id="A0A5Q0C5J1"/>
<evidence type="ECO:0000256" key="2">
    <source>
        <dbReference type="RuleBase" id="RU362080"/>
    </source>
</evidence>